<name>A0A4Y3PWQ6_BREPA</name>
<sequence>MDLKRLDLLFVSGRSPLAGAIQWFTDSPYSHLAIVLDDMHIAEMDWRFPLQRHHNNYPPWQCDVYRYRGELTAAQVATMTEFIQAHIGTVDKMFEAAGIRLRSGDIGKVSPADLARSSLLQRVA</sequence>
<dbReference type="Proteomes" id="UP000316882">
    <property type="component" value="Unassembled WGS sequence"/>
</dbReference>
<protein>
    <submittedName>
        <fullName evidence="1">Uncharacterized protein</fullName>
    </submittedName>
</protein>
<proteinExistence type="predicted"/>
<keyword evidence="2" id="KW-1185">Reference proteome</keyword>
<evidence type="ECO:0000313" key="2">
    <source>
        <dbReference type="Proteomes" id="UP000316882"/>
    </source>
</evidence>
<dbReference type="Gene3D" id="3.90.1720.10">
    <property type="entry name" value="endopeptidase domain like (from Nostoc punctiforme)"/>
    <property type="match status" value="1"/>
</dbReference>
<gene>
    <name evidence="1" type="ORF">BPA01_55390</name>
</gene>
<accession>A0A4Y3PWQ6</accession>
<evidence type="ECO:0000313" key="1">
    <source>
        <dbReference type="EMBL" id="GEB35959.1"/>
    </source>
</evidence>
<dbReference type="InterPro" id="IPR038765">
    <property type="entry name" value="Papain-like_cys_pep_sf"/>
</dbReference>
<dbReference type="EMBL" id="BJMH01000100">
    <property type="protein sequence ID" value="GEB35959.1"/>
    <property type="molecule type" value="Genomic_DNA"/>
</dbReference>
<organism evidence="1 2">
    <name type="scientific">Brevibacillus parabrevis</name>
    <dbReference type="NCBI Taxonomy" id="54914"/>
    <lineage>
        <taxon>Bacteria</taxon>
        <taxon>Bacillati</taxon>
        <taxon>Bacillota</taxon>
        <taxon>Bacilli</taxon>
        <taxon>Bacillales</taxon>
        <taxon>Paenibacillaceae</taxon>
        <taxon>Brevibacillus</taxon>
    </lineage>
</organism>
<dbReference type="SUPFAM" id="SSF54001">
    <property type="entry name" value="Cysteine proteinases"/>
    <property type="match status" value="1"/>
</dbReference>
<reference evidence="1 2" key="1">
    <citation type="submission" date="2019-06" db="EMBL/GenBank/DDBJ databases">
        <title>Whole genome shotgun sequence of Brevibacillus parabrevis NBRC 12334.</title>
        <authorList>
            <person name="Hosoyama A."/>
            <person name="Uohara A."/>
            <person name="Ohji S."/>
            <person name="Ichikawa N."/>
        </authorList>
    </citation>
    <scope>NUCLEOTIDE SEQUENCE [LARGE SCALE GENOMIC DNA]</scope>
    <source>
        <strain evidence="1 2">NBRC 12334</strain>
    </source>
</reference>
<dbReference type="RefSeq" id="WP_122965341.1">
    <property type="nucleotide sequence ID" value="NZ_BJMH01000100.1"/>
</dbReference>
<dbReference type="AlphaFoldDB" id="A0A4Y3PWQ6"/>
<comment type="caution">
    <text evidence="1">The sequence shown here is derived from an EMBL/GenBank/DDBJ whole genome shotgun (WGS) entry which is preliminary data.</text>
</comment>
<dbReference type="STRING" id="54914.AV540_26215"/>